<dbReference type="PROSITE" id="PS50885">
    <property type="entry name" value="HAMP"/>
    <property type="match status" value="1"/>
</dbReference>
<feature type="domain" description="HAMP" evidence="13">
    <location>
        <begin position="161"/>
        <end position="214"/>
    </location>
</feature>
<dbReference type="GO" id="GO:0000155">
    <property type="term" value="F:phosphorelay sensor kinase activity"/>
    <property type="evidence" value="ECO:0007669"/>
    <property type="project" value="InterPro"/>
</dbReference>
<evidence type="ECO:0000256" key="8">
    <source>
        <dbReference type="ARBA" id="ARBA00022989"/>
    </source>
</evidence>
<evidence type="ECO:0000256" key="6">
    <source>
        <dbReference type="ARBA" id="ARBA00022692"/>
    </source>
</evidence>
<dbReference type="InterPro" id="IPR003661">
    <property type="entry name" value="HisK_dim/P_dom"/>
</dbReference>
<evidence type="ECO:0000256" key="5">
    <source>
        <dbReference type="ARBA" id="ARBA00022679"/>
    </source>
</evidence>
<dbReference type="SMART" id="SM00387">
    <property type="entry name" value="HATPase_c"/>
    <property type="match status" value="1"/>
</dbReference>
<evidence type="ECO:0000313" key="14">
    <source>
        <dbReference type="EMBL" id="XBV86744.1"/>
    </source>
</evidence>
<evidence type="ECO:0000256" key="2">
    <source>
        <dbReference type="ARBA" id="ARBA00004370"/>
    </source>
</evidence>
<dbReference type="SUPFAM" id="SSF55874">
    <property type="entry name" value="ATPase domain of HSP90 chaperone/DNA topoisomerase II/histidine kinase"/>
    <property type="match status" value="1"/>
</dbReference>
<keyword evidence="14" id="KW-0547">Nucleotide-binding</keyword>
<feature type="transmembrane region" description="Helical" evidence="11">
    <location>
        <begin position="24"/>
        <end position="47"/>
    </location>
</feature>
<dbReference type="PANTHER" id="PTHR45436">
    <property type="entry name" value="SENSOR HISTIDINE KINASE YKOH"/>
    <property type="match status" value="1"/>
</dbReference>
<dbReference type="EC" id="2.7.13.3" evidence="3"/>
<dbReference type="SUPFAM" id="SSF158472">
    <property type="entry name" value="HAMP domain-like"/>
    <property type="match status" value="1"/>
</dbReference>
<evidence type="ECO:0000256" key="7">
    <source>
        <dbReference type="ARBA" id="ARBA00022777"/>
    </source>
</evidence>
<comment type="catalytic activity">
    <reaction evidence="1">
        <text>ATP + protein L-histidine = ADP + protein N-phospho-L-histidine.</text>
        <dbReference type="EC" id="2.7.13.3"/>
    </reaction>
</comment>
<accession>A0AAU7UF81</accession>
<dbReference type="InterPro" id="IPR050428">
    <property type="entry name" value="TCS_sensor_his_kinase"/>
</dbReference>
<dbReference type="PRINTS" id="PR00344">
    <property type="entry name" value="BCTRLSENSOR"/>
</dbReference>
<name>A0AAU7UF81_9DEIO</name>
<dbReference type="KEGG" id="dsc:ABOD76_10660"/>
<organism evidence="14">
    <name type="scientific">Deinococcus sonorensis KR-87</name>
    <dbReference type="NCBI Taxonomy" id="694439"/>
    <lineage>
        <taxon>Bacteria</taxon>
        <taxon>Thermotogati</taxon>
        <taxon>Deinococcota</taxon>
        <taxon>Deinococci</taxon>
        <taxon>Deinococcales</taxon>
        <taxon>Deinococcaceae</taxon>
        <taxon>Deinococcus</taxon>
    </lineage>
</organism>
<dbReference type="Gene3D" id="3.30.565.10">
    <property type="entry name" value="Histidine kinase-like ATPase, C-terminal domain"/>
    <property type="match status" value="1"/>
</dbReference>
<keyword evidence="8 11" id="KW-1133">Transmembrane helix</keyword>
<keyword evidence="4" id="KW-0597">Phosphoprotein</keyword>
<dbReference type="Gene3D" id="6.10.340.10">
    <property type="match status" value="1"/>
</dbReference>
<evidence type="ECO:0000256" key="10">
    <source>
        <dbReference type="ARBA" id="ARBA00023136"/>
    </source>
</evidence>
<keyword evidence="14" id="KW-0067">ATP-binding</keyword>
<dbReference type="Pfam" id="PF02518">
    <property type="entry name" value="HATPase_c"/>
    <property type="match status" value="1"/>
</dbReference>
<dbReference type="InterPro" id="IPR005467">
    <property type="entry name" value="His_kinase_dom"/>
</dbReference>
<dbReference type="InterPro" id="IPR036097">
    <property type="entry name" value="HisK_dim/P_sf"/>
</dbReference>
<dbReference type="GO" id="GO:0005886">
    <property type="term" value="C:plasma membrane"/>
    <property type="evidence" value="ECO:0007669"/>
    <property type="project" value="TreeGrafter"/>
</dbReference>
<dbReference type="PROSITE" id="PS50109">
    <property type="entry name" value="HIS_KIN"/>
    <property type="match status" value="1"/>
</dbReference>
<protein>
    <recommendedName>
        <fullName evidence="3">histidine kinase</fullName>
        <ecNumber evidence="3">2.7.13.3</ecNumber>
    </recommendedName>
</protein>
<dbReference type="CDD" id="cd06225">
    <property type="entry name" value="HAMP"/>
    <property type="match status" value="1"/>
</dbReference>
<dbReference type="SMART" id="SM00388">
    <property type="entry name" value="HisKA"/>
    <property type="match status" value="1"/>
</dbReference>
<gene>
    <name evidence="14" type="ORF">ABOD76_10660</name>
</gene>
<dbReference type="Gene3D" id="1.10.287.130">
    <property type="match status" value="1"/>
</dbReference>
<reference evidence="14" key="1">
    <citation type="submission" date="2024-06" db="EMBL/GenBank/DDBJ databases">
        <title>Draft Genome Sequence of Deinococcus sonorensis Type Strain KR-87, a Biofilm Producing Representative of the Genus Deinococcus.</title>
        <authorList>
            <person name="Boren L.S."/>
            <person name="Grosso R.A."/>
            <person name="Hugenberg-Cox A.N."/>
            <person name="Hill J.T.E."/>
            <person name="Albert C.M."/>
            <person name="Tuohy J.M."/>
        </authorList>
    </citation>
    <scope>NUCLEOTIDE SEQUENCE</scope>
    <source>
        <strain evidence="14">KR-87</strain>
    </source>
</reference>
<evidence type="ECO:0000256" key="1">
    <source>
        <dbReference type="ARBA" id="ARBA00000085"/>
    </source>
</evidence>
<dbReference type="EMBL" id="CP158299">
    <property type="protein sequence ID" value="XBV86744.1"/>
    <property type="molecule type" value="Genomic_DNA"/>
</dbReference>
<dbReference type="InterPro" id="IPR036890">
    <property type="entry name" value="HATPase_C_sf"/>
</dbReference>
<dbReference type="InterPro" id="IPR004358">
    <property type="entry name" value="Sig_transdc_His_kin-like_C"/>
</dbReference>
<dbReference type="SUPFAM" id="SSF47384">
    <property type="entry name" value="Homodimeric domain of signal transducing histidine kinase"/>
    <property type="match status" value="1"/>
</dbReference>
<keyword evidence="5" id="KW-0808">Transferase</keyword>
<evidence type="ECO:0000259" key="13">
    <source>
        <dbReference type="PROSITE" id="PS50885"/>
    </source>
</evidence>
<evidence type="ECO:0000256" key="9">
    <source>
        <dbReference type="ARBA" id="ARBA00023012"/>
    </source>
</evidence>
<dbReference type="Pfam" id="PF00672">
    <property type="entry name" value="HAMP"/>
    <property type="match status" value="1"/>
</dbReference>
<keyword evidence="9" id="KW-0902">Two-component regulatory system</keyword>
<evidence type="ECO:0000256" key="4">
    <source>
        <dbReference type="ARBA" id="ARBA00022553"/>
    </source>
</evidence>
<keyword evidence="7" id="KW-0418">Kinase</keyword>
<evidence type="ECO:0000259" key="12">
    <source>
        <dbReference type="PROSITE" id="PS50109"/>
    </source>
</evidence>
<dbReference type="GO" id="GO:0005524">
    <property type="term" value="F:ATP binding"/>
    <property type="evidence" value="ECO:0007669"/>
    <property type="project" value="UniProtKB-KW"/>
</dbReference>
<dbReference type="CDD" id="cd00082">
    <property type="entry name" value="HisKA"/>
    <property type="match status" value="1"/>
</dbReference>
<dbReference type="InterPro" id="IPR003594">
    <property type="entry name" value="HATPase_dom"/>
</dbReference>
<dbReference type="Pfam" id="PF00512">
    <property type="entry name" value="HisKA"/>
    <property type="match status" value="1"/>
</dbReference>
<dbReference type="InterPro" id="IPR003660">
    <property type="entry name" value="HAMP_dom"/>
</dbReference>
<keyword evidence="10 11" id="KW-0472">Membrane</keyword>
<evidence type="ECO:0000256" key="11">
    <source>
        <dbReference type="SAM" id="Phobius"/>
    </source>
</evidence>
<dbReference type="CDD" id="cd00075">
    <property type="entry name" value="HATPase"/>
    <property type="match status" value="1"/>
</dbReference>
<dbReference type="AlphaFoldDB" id="A0AAU7UF81"/>
<dbReference type="PANTHER" id="PTHR45436:SF5">
    <property type="entry name" value="SENSOR HISTIDINE KINASE TRCS"/>
    <property type="match status" value="1"/>
</dbReference>
<evidence type="ECO:0000256" key="3">
    <source>
        <dbReference type="ARBA" id="ARBA00012438"/>
    </source>
</evidence>
<comment type="subcellular location">
    <subcellularLocation>
        <location evidence="2">Membrane</location>
    </subcellularLocation>
</comment>
<dbReference type="RefSeq" id="WP_350244822.1">
    <property type="nucleotide sequence ID" value="NZ_CP158299.1"/>
</dbReference>
<proteinExistence type="predicted"/>
<sequence length="433" mass="46436">MAAVTDTVRGGWQALRRRMRSPSLAGSLLAVMLLVVAVTAGSLLFFANQVVQRQVNQLPPEIRVQFRPPDVDSSGINPAFTSQDGVLTGNLTGPGTLTGRLVASAQPDLRPIGPPAPVRRFVPRRYFDRARNFLHDVGQSLQGATLVSVAAGLVLALFLARRIARPISAVSEAAVKVAAGDLSTRAQVYPGDREVTELAQNFNAMARSLEVLEQERRNSVASIAHELRTPLTVMQARLDAIEDGIFPLTLEEVSQLSAQTQLLTRLVADLRTVSLAEVRQLALHKRELELLSLAESVARDLKAASLRGLDVQVSGEPARLLADPDRIRQVLVNLTENALKHARQQVSLSVQAGPRALLVHVDDDGPGIPEDERENVFGTFTRLETSRSRDTGGTGLGLSVVRALTQAHGGTVQLSGSPLGGTRATVTLPLVPA</sequence>
<dbReference type="SMART" id="SM00304">
    <property type="entry name" value="HAMP"/>
    <property type="match status" value="1"/>
</dbReference>
<keyword evidence="6 11" id="KW-0812">Transmembrane</keyword>
<feature type="domain" description="Histidine kinase" evidence="12">
    <location>
        <begin position="222"/>
        <end position="432"/>
    </location>
</feature>